<proteinExistence type="predicted"/>
<feature type="region of interest" description="Disordered" evidence="1">
    <location>
        <begin position="167"/>
        <end position="187"/>
    </location>
</feature>
<comment type="caution">
    <text evidence="2">The sequence shown here is derived from an EMBL/GenBank/DDBJ whole genome shotgun (WGS) entry which is preliminary data.</text>
</comment>
<dbReference type="AlphaFoldDB" id="A0A1Y1YBZ1"/>
<dbReference type="EMBL" id="MCFE01000173">
    <property type="protein sequence ID" value="ORX95529.1"/>
    <property type="molecule type" value="Genomic_DNA"/>
</dbReference>
<gene>
    <name evidence="2" type="ORF">K493DRAFT_24624</name>
</gene>
<sequence>MCRVPYMAIFLRSIDNLSDSHSKRSERACLVVEIQRGCEQICTASYRSIPDEFGSTIYFVPMWTISSLEKFCPLGRCDPSPYNRISGPDSNDVIMGPCHHLHILAQSVPAALGADFVGPLHRRRLKLADSARVQDDGNARWLGFWDLFLFLQRTTYKTGKDRRYLRNKGRQSMSRGNPWDCPPSSGKSVFGRSEITLNTTLTK</sequence>
<evidence type="ECO:0000313" key="3">
    <source>
        <dbReference type="Proteomes" id="UP000193498"/>
    </source>
</evidence>
<evidence type="ECO:0000256" key="1">
    <source>
        <dbReference type="SAM" id="MobiDB-lite"/>
    </source>
</evidence>
<accession>A0A1Y1YBZ1</accession>
<keyword evidence="3" id="KW-1185">Reference proteome</keyword>
<dbReference type="Proteomes" id="UP000193498">
    <property type="component" value="Unassembled WGS sequence"/>
</dbReference>
<reference evidence="2 3" key="1">
    <citation type="submission" date="2016-07" db="EMBL/GenBank/DDBJ databases">
        <title>Pervasive Adenine N6-methylation of Active Genes in Fungi.</title>
        <authorList>
            <consortium name="DOE Joint Genome Institute"/>
            <person name="Mondo S.J."/>
            <person name="Dannebaum R.O."/>
            <person name="Kuo R.C."/>
            <person name="Labutti K."/>
            <person name="Haridas S."/>
            <person name="Kuo A."/>
            <person name="Salamov A."/>
            <person name="Ahrendt S.R."/>
            <person name="Lipzen A."/>
            <person name="Sullivan W."/>
            <person name="Andreopoulos W.B."/>
            <person name="Clum A."/>
            <person name="Lindquist E."/>
            <person name="Daum C."/>
            <person name="Ramamoorthy G.K."/>
            <person name="Gryganskyi A."/>
            <person name="Culley D."/>
            <person name="Magnuson J.K."/>
            <person name="James T.Y."/>
            <person name="O'Malley M.A."/>
            <person name="Stajich J.E."/>
            <person name="Spatafora J.W."/>
            <person name="Visel A."/>
            <person name="Grigoriev I.V."/>
        </authorList>
    </citation>
    <scope>NUCLEOTIDE SEQUENCE [LARGE SCALE GENOMIC DNA]</scope>
    <source>
        <strain evidence="2 3">CBS 931.73</strain>
    </source>
</reference>
<protein>
    <submittedName>
        <fullName evidence="2">Uncharacterized protein</fullName>
    </submittedName>
</protein>
<dbReference type="InParanoid" id="A0A1Y1YBZ1"/>
<name>A0A1Y1YBZ1_9FUNG</name>
<evidence type="ECO:0000313" key="2">
    <source>
        <dbReference type="EMBL" id="ORX95529.1"/>
    </source>
</evidence>
<organism evidence="2 3">
    <name type="scientific">Basidiobolus meristosporus CBS 931.73</name>
    <dbReference type="NCBI Taxonomy" id="1314790"/>
    <lineage>
        <taxon>Eukaryota</taxon>
        <taxon>Fungi</taxon>
        <taxon>Fungi incertae sedis</taxon>
        <taxon>Zoopagomycota</taxon>
        <taxon>Entomophthoromycotina</taxon>
        <taxon>Basidiobolomycetes</taxon>
        <taxon>Basidiobolales</taxon>
        <taxon>Basidiobolaceae</taxon>
        <taxon>Basidiobolus</taxon>
    </lineage>
</organism>